<feature type="transmembrane region" description="Helical" evidence="1">
    <location>
        <begin position="12"/>
        <end position="31"/>
    </location>
</feature>
<keyword evidence="1" id="KW-1133">Transmembrane helix</keyword>
<sequence length="49" mass="5015">MRSTRAATAVEYGLILALVFLAAVVAVSNVANSTGNMWGKVSTAADANM</sequence>
<gene>
    <name evidence="2" type="ORF">GGR90_002773</name>
</gene>
<keyword evidence="3" id="KW-1185">Reference proteome</keyword>
<comment type="caution">
    <text evidence="2">The sequence shown here is derived from an EMBL/GenBank/DDBJ whole genome shotgun (WGS) entry which is preliminary data.</text>
</comment>
<proteinExistence type="predicted"/>
<accession>A0A7X5XSN4</accession>
<evidence type="ECO:0000313" key="2">
    <source>
        <dbReference type="EMBL" id="NJB90579.1"/>
    </source>
</evidence>
<keyword evidence="1" id="KW-0812">Transmembrane</keyword>
<dbReference type="EMBL" id="JAATIT010000003">
    <property type="protein sequence ID" value="NJB90579.1"/>
    <property type="molecule type" value="Genomic_DNA"/>
</dbReference>
<keyword evidence="1" id="KW-0472">Membrane</keyword>
<evidence type="ECO:0000313" key="3">
    <source>
        <dbReference type="Proteomes" id="UP000535078"/>
    </source>
</evidence>
<name>A0A7X5XSN4_9SPHN</name>
<evidence type="ECO:0000256" key="1">
    <source>
        <dbReference type="SAM" id="Phobius"/>
    </source>
</evidence>
<protein>
    <submittedName>
        <fullName evidence="2">Pilus assembly protein Flp/PilA</fullName>
    </submittedName>
</protein>
<dbReference type="RefSeq" id="WP_342449940.1">
    <property type="nucleotide sequence ID" value="NZ_JAATIT010000003.1"/>
</dbReference>
<reference evidence="2 3" key="1">
    <citation type="submission" date="2020-03" db="EMBL/GenBank/DDBJ databases">
        <title>Genomic Encyclopedia of Type Strains, Phase IV (KMG-IV): sequencing the most valuable type-strain genomes for metagenomic binning, comparative biology and taxonomic classification.</title>
        <authorList>
            <person name="Goeker M."/>
        </authorList>
    </citation>
    <scope>NUCLEOTIDE SEQUENCE [LARGE SCALE GENOMIC DNA]</scope>
    <source>
        <strain evidence="2 3">DSM 25229</strain>
    </source>
</reference>
<organism evidence="2 3">
    <name type="scientific">Sphingopyxis italica</name>
    <dbReference type="NCBI Taxonomy" id="1129133"/>
    <lineage>
        <taxon>Bacteria</taxon>
        <taxon>Pseudomonadati</taxon>
        <taxon>Pseudomonadota</taxon>
        <taxon>Alphaproteobacteria</taxon>
        <taxon>Sphingomonadales</taxon>
        <taxon>Sphingomonadaceae</taxon>
        <taxon>Sphingopyxis</taxon>
    </lineage>
</organism>
<dbReference type="AlphaFoldDB" id="A0A7X5XSN4"/>
<dbReference type="Proteomes" id="UP000535078">
    <property type="component" value="Unassembled WGS sequence"/>
</dbReference>